<organism evidence="2 3">
    <name type="scientific">Sitophilus oryzae</name>
    <name type="common">Rice weevil</name>
    <name type="synonym">Curculio oryzae</name>
    <dbReference type="NCBI Taxonomy" id="7048"/>
    <lineage>
        <taxon>Eukaryota</taxon>
        <taxon>Metazoa</taxon>
        <taxon>Ecdysozoa</taxon>
        <taxon>Arthropoda</taxon>
        <taxon>Hexapoda</taxon>
        <taxon>Insecta</taxon>
        <taxon>Pterygota</taxon>
        <taxon>Neoptera</taxon>
        <taxon>Endopterygota</taxon>
        <taxon>Coleoptera</taxon>
        <taxon>Polyphaga</taxon>
        <taxon>Cucujiformia</taxon>
        <taxon>Curculionidae</taxon>
        <taxon>Dryophthorinae</taxon>
        <taxon>Sitophilus</taxon>
    </lineage>
</organism>
<protein>
    <submittedName>
        <fullName evidence="3">Uncharacterized protein LOC115881996</fullName>
    </submittedName>
</protein>
<feature type="compositionally biased region" description="Basic and acidic residues" evidence="1">
    <location>
        <begin position="1"/>
        <end position="10"/>
    </location>
</feature>
<dbReference type="RefSeq" id="XP_030755666.1">
    <property type="nucleotide sequence ID" value="XM_030899806.1"/>
</dbReference>
<feature type="compositionally biased region" description="Polar residues" evidence="1">
    <location>
        <begin position="11"/>
        <end position="20"/>
    </location>
</feature>
<sequence>METKNMETKESVYTSGDNVSEPSECRDFLILKSGESKETKERIKFARNENNGSDKEVKVLCLQLFQDEPMDLRSHRQDLTANHPPSQHDDRNNQQPTCSKETLTILPIKSRKRKQRLSPEFTKIKAQISGLNWSPVPTQLKSQTYPDPKNLCQEAFVYVNTDMETMNVFNRLGSRQEEVLRMAKSIFSKRTRTLYHWMYPKASKQQVKQVVYDTWETMSHLEKSVYIAQVLAKLGYTNGDLMVNPQLEQMKQMSSAASVTVNPKTIELQNAISSISKNNLQNGEVCQRLKKQKTAPKSQPAVEFEDDPELSEELAYYSVMFKED</sequence>
<accession>A0A6J2XX59</accession>
<feature type="region of interest" description="Disordered" evidence="1">
    <location>
        <begin position="1"/>
        <end position="20"/>
    </location>
</feature>
<dbReference type="InParanoid" id="A0A6J2XX59"/>
<dbReference type="Proteomes" id="UP000504635">
    <property type="component" value="Unplaced"/>
</dbReference>
<dbReference type="KEGG" id="soy:115881996"/>
<evidence type="ECO:0000313" key="3">
    <source>
        <dbReference type="RefSeq" id="XP_030755666.1"/>
    </source>
</evidence>
<reference evidence="3" key="1">
    <citation type="submission" date="2025-08" db="UniProtKB">
        <authorList>
            <consortium name="RefSeq"/>
        </authorList>
    </citation>
    <scope>IDENTIFICATION</scope>
    <source>
        <tissue evidence="3">Gonads</tissue>
    </source>
</reference>
<dbReference type="OrthoDB" id="6575115at2759"/>
<dbReference type="AlphaFoldDB" id="A0A6J2XX59"/>
<dbReference type="GeneID" id="115881996"/>
<feature type="region of interest" description="Disordered" evidence="1">
    <location>
        <begin position="77"/>
        <end position="99"/>
    </location>
</feature>
<name>A0A6J2XX59_SITOR</name>
<proteinExistence type="predicted"/>
<gene>
    <name evidence="3" type="primary">LOC115881996</name>
</gene>
<evidence type="ECO:0000256" key="1">
    <source>
        <dbReference type="SAM" id="MobiDB-lite"/>
    </source>
</evidence>
<keyword evidence="2" id="KW-1185">Reference proteome</keyword>
<evidence type="ECO:0000313" key="2">
    <source>
        <dbReference type="Proteomes" id="UP000504635"/>
    </source>
</evidence>